<dbReference type="EMBL" id="VSSQ01071612">
    <property type="protein sequence ID" value="MPN23180.1"/>
    <property type="molecule type" value="Genomic_DNA"/>
</dbReference>
<reference evidence="1" key="1">
    <citation type="submission" date="2019-08" db="EMBL/GenBank/DDBJ databases">
        <authorList>
            <person name="Kucharzyk K."/>
            <person name="Murdoch R.W."/>
            <person name="Higgins S."/>
            <person name="Loffler F."/>
        </authorList>
    </citation>
    <scope>NUCLEOTIDE SEQUENCE</scope>
</reference>
<proteinExistence type="predicted"/>
<evidence type="ECO:0000313" key="1">
    <source>
        <dbReference type="EMBL" id="MPN23180.1"/>
    </source>
</evidence>
<protein>
    <submittedName>
        <fullName evidence="1">Uncharacterized protein</fullName>
    </submittedName>
</protein>
<organism evidence="1">
    <name type="scientific">bioreactor metagenome</name>
    <dbReference type="NCBI Taxonomy" id="1076179"/>
    <lineage>
        <taxon>unclassified sequences</taxon>
        <taxon>metagenomes</taxon>
        <taxon>ecological metagenomes</taxon>
    </lineage>
</organism>
<sequence length="143" mass="16424">MTLSVIRSDRNGLPGTICIRKKVAVISMITARIAENIRLIPYFSICRYRRVAFSLKAPPECLLIESLPNPRKNPSLLKRYLCNKTCACSNDALFCCHARTPFDQKPHLVQSFRAYLNTPDFNVYSNLILRPSDYIIYKHICTL</sequence>
<accession>A0A645GAW7</accession>
<gene>
    <name evidence="1" type="ORF">SDC9_170568</name>
</gene>
<name>A0A645GAW7_9ZZZZ</name>
<comment type="caution">
    <text evidence="1">The sequence shown here is derived from an EMBL/GenBank/DDBJ whole genome shotgun (WGS) entry which is preliminary data.</text>
</comment>
<dbReference type="AlphaFoldDB" id="A0A645GAW7"/>